<dbReference type="InterPro" id="IPR005467">
    <property type="entry name" value="His_kinase_dom"/>
</dbReference>
<feature type="domain" description="Histidine kinase" evidence="15">
    <location>
        <begin position="265"/>
        <end position="486"/>
    </location>
</feature>
<evidence type="ECO:0000256" key="14">
    <source>
        <dbReference type="SAM" id="Phobius"/>
    </source>
</evidence>
<dbReference type="SUPFAM" id="SSF47384">
    <property type="entry name" value="Homodimeric domain of signal transducing histidine kinase"/>
    <property type="match status" value="1"/>
</dbReference>
<dbReference type="SMART" id="SM00388">
    <property type="entry name" value="HisKA"/>
    <property type="match status" value="1"/>
</dbReference>
<dbReference type="GO" id="GO:0000155">
    <property type="term" value="F:phosphorelay sensor kinase activity"/>
    <property type="evidence" value="ECO:0007669"/>
    <property type="project" value="InterPro"/>
</dbReference>
<evidence type="ECO:0000259" key="15">
    <source>
        <dbReference type="PROSITE" id="PS50109"/>
    </source>
</evidence>
<dbReference type="FunFam" id="3.30.565.10:FF:000006">
    <property type="entry name" value="Sensor histidine kinase WalK"/>
    <property type="match status" value="1"/>
</dbReference>
<dbReference type="FunFam" id="1.10.287.130:FF:000001">
    <property type="entry name" value="Two-component sensor histidine kinase"/>
    <property type="match status" value="1"/>
</dbReference>
<dbReference type="SMART" id="SM00387">
    <property type="entry name" value="HATPase_c"/>
    <property type="match status" value="1"/>
</dbReference>
<dbReference type="GO" id="GO:0005886">
    <property type="term" value="C:plasma membrane"/>
    <property type="evidence" value="ECO:0007669"/>
    <property type="project" value="UniProtKB-SubCell"/>
</dbReference>
<dbReference type="EC" id="2.7.13.3" evidence="3"/>
<evidence type="ECO:0000313" key="17">
    <source>
        <dbReference type="EMBL" id="QMV42902.1"/>
    </source>
</evidence>
<dbReference type="PRINTS" id="PR00344">
    <property type="entry name" value="BCTRLSENSOR"/>
</dbReference>
<keyword evidence="8" id="KW-0547">Nucleotide-binding</keyword>
<comment type="catalytic activity">
    <reaction evidence="1">
        <text>ATP + protein L-histidine = ADP + protein N-phospho-L-histidine.</text>
        <dbReference type="EC" id="2.7.13.3"/>
    </reaction>
</comment>
<evidence type="ECO:0000256" key="13">
    <source>
        <dbReference type="ARBA" id="ARBA00023136"/>
    </source>
</evidence>
<evidence type="ECO:0000256" key="12">
    <source>
        <dbReference type="ARBA" id="ARBA00023012"/>
    </source>
</evidence>
<evidence type="ECO:0000256" key="6">
    <source>
        <dbReference type="ARBA" id="ARBA00022679"/>
    </source>
</evidence>
<keyword evidence="10" id="KW-0067">ATP-binding</keyword>
<dbReference type="SMART" id="SM00304">
    <property type="entry name" value="HAMP"/>
    <property type="match status" value="1"/>
</dbReference>
<dbReference type="AlphaFoldDB" id="A0A7G5C118"/>
<dbReference type="GO" id="GO:0005524">
    <property type="term" value="F:ATP binding"/>
    <property type="evidence" value="ECO:0007669"/>
    <property type="project" value="UniProtKB-KW"/>
</dbReference>
<dbReference type="EMBL" id="CP041969">
    <property type="protein sequence ID" value="QMV42902.1"/>
    <property type="molecule type" value="Genomic_DNA"/>
</dbReference>
<keyword evidence="7 14" id="KW-0812">Transmembrane</keyword>
<feature type="domain" description="HAMP" evidence="16">
    <location>
        <begin position="198"/>
        <end position="250"/>
    </location>
</feature>
<evidence type="ECO:0000313" key="18">
    <source>
        <dbReference type="Proteomes" id="UP000515679"/>
    </source>
</evidence>
<evidence type="ECO:0000256" key="4">
    <source>
        <dbReference type="ARBA" id="ARBA00022475"/>
    </source>
</evidence>
<keyword evidence="18" id="KW-1185">Reference proteome</keyword>
<protein>
    <recommendedName>
        <fullName evidence="3">histidine kinase</fullName>
        <ecNumber evidence="3">2.7.13.3</ecNumber>
    </recommendedName>
</protein>
<keyword evidence="4" id="KW-1003">Cell membrane</keyword>
<sequence length="491" mass="55883">MPIRRRMLLSYTVMMLVSVLSILALLLTVAIAITGDWTGVRNLFDKQYALKPISIEEQNAFDEVRYLAKKTPDRLHDTELLSGLDVRLPSVQSGLIVREGDRILYATPALGMIATEVELPAYEMVNINVRGTWSADDRFFTYVKFDFLFPNQTPGSIYIVKQVSPYGEMTSEWFPAMIALLLILPLLVNGLLNYYVSRSIVNPLKELKRATDQIREGDLAFEVRKGSRDEIGQLFHSFEEMRRRLEQSVGLQLQYEENRKELLSNISHDLKTPITTIKGYVEGIRDGVANTPDKLDVYLSTIYSKAVAMDRLIDELFLFSKLDLGKVPFNFEKVNIGRYMEDLVEELEMDLAERGISIRYLPPHDGPLYAKVDRDKLKRAMFNITDNSVKYMDKPHKEILISMSARKRDEILVEVEDNGPGIEAEAVPHIFERFYRAEQSRSLQTGGSGLGLAIVKQIIHEHGGNIRATSREGEGTTISFTLKRMEGEMDS</sequence>
<reference evidence="17 18" key="1">
    <citation type="submission" date="2019-07" db="EMBL/GenBank/DDBJ databases">
        <authorList>
            <person name="Kim J.K."/>
            <person name="Cheong H.-M."/>
            <person name="Choi Y."/>
            <person name="Hwang K.J."/>
            <person name="Lee S."/>
            <person name="Choi C."/>
        </authorList>
    </citation>
    <scope>NUCLEOTIDE SEQUENCE [LARGE SCALE GENOMIC DNA]</scope>
    <source>
        <strain evidence="17 18">KS 22</strain>
    </source>
</reference>
<evidence type="ECO:0000256" key="8">
    <source>
        <dbReference type="ARBA" id="ARBA00022741"/>
    </source>
</evidence>
<dbReference type="InterPro" id="IPR003661">
    <property type="entry name" value="HisK_dim/P_dom"/>
</dbReference>
<proteinExistence type="predicted"/>
<dbReference type="Pfam" id="PF00512">
    <property type="entry name" value="HisKA"/>
    <property type="match status" value="1"/>
</dbReference>
<evidence type="ECO:0000256" key="9">
    <source>
        <dbReference type="ARBA" id="ARBA00022777"/>
    </source>
</evidence>
<dbReference type="PROSITE" id="PS50109">
    <property type="entry name" value="HIS_KIN"/>
    <property type="match status" value="1"/>
</dbReference>
<dbReference type="Pfam" id="PF00672">
    <property type="entry name" value="HAMP"/>
    <property type="match status" value="1"/>
</dbReference>
<organism evidence="17 18">
    <name type="scientific">Cohnella cholangitidis</name>
    <dbReference type="NCBI Taxonomy" id="2598458"/>
    <lineage>
        <taxon>Bacteria</taxon>
        <taxon>Bacillati</taxon>
        <taxon>Bacillota</taxon>
        <taxon>Bacilli</taxon>
        <taxon>Bacillales</taxon>
        <taxon>Paenibacillaceae</taxon>
        <taxon>Cohnella</taxon>
    </lineage>
</organism>
<accession>A0A7G5C118</accession>
<dbReference type="InterPro" id="IPR050398">
    <property type="entry name" value="HssS/ArlS-like"/>
</dbReference>
<dbReference type="InterPro" id="IPR003660">
    <property type="entry name" value="HAMP_dom"/>
</dbReference>
<dbReference type="InterPro" id="IPR003594">
    <property type="entry name" value="HATPase_dom"/>
</dbReference>
<evidence type="ECO:0000256" key="7">
    <source>
        <dbReference type="ARBA" id="ARBA00022692"/>
    </source>
</evidence>
<evidence type="ECO:0000256" key="5">
    <source>
        <dbReference type="ARBA" id="ARBA00022553"/>
    </source>
</evidence>
<evidence type="ECO:0000256" key="11">
    <source>
        <dbReference type="ARBA" id="ARBA00022989"/>
    </source>
</evidence>
<dbReference type="PANTHER" id="PTHR45528:SF1">
    <property type="entry name" value="SENSOR HISTIDINE KINASE CPXA"/>
    <property type="match status" value="1"/>
</dbReference>
<keyword evidence="13 14" id="KW-0472">Membrane</keyword>
<dbReference type="SUPFAM" id="SSF158472">
    <property type="entry name" value="HAMP domain-like"/>
    <property type="match status" value="1"/>
</dbReference>
<keyword evidence="5" id="KW-0597">Phosphoprotein</keyword>
<evidence type="ECO:0000256" key="10">
    <source>
        <dbReference type="ARBA" id="ARBA00022840"/>
    </source>
</evidence>
<dbReference type="RefSeq" id="WP_182299131.1">
    <property type="nucleotide sequence ID" value="NZ_CP041969.1"/>
</dbReference>
<dbReference type="Gene3D" id="6.10.340.10">
    <property type="match status" value="1"/>
</dbReference>
<dbReference type="SUPFAM" id="SSF55874">
    <property type="entry name" value="ATPase domain of HSP90 chaperone/DNA topoisomerase II/histidine kinase"/>
    <property type="match status" value="1"/>
</dbReference>
<dbReference type="CDD" id="cd00082">
    <property type="entry name" value="HisKA"/>
    <property type="match status" value="1"/>
</dbReference>
<keyword evidence="9 17" id="KW-0418">Kinase</keyword>
<dbReference type="Gene3D" id="1.10.287.130">
    <property type="match status" value="1"/>
</dbReference>
<name>A0A7G5C118_9BACL</name>
<dbReference type="Gene3D" id="3.30.565.10">
    <property type="entry name" value="Histidine kinase-like ATPase, C-terminal domain"/>
    <property type="match status" value="1"/>
</dbReference>
<dbReference type="Proteomes" id="UP000515679">
    <property type="component" value="Chromosome"/>
</dbReference>
<gene>
    <name evidence="17" type="ORF">FPL14_18215</name>
</gene>
<comment type="subcellular location">
    <subcellularLocation>
        <location evidence="2">Cell membrane</location>
        <topology evidence="2">Multi-pass membrane protein</topology>
    </subcellularLocation>
</comment>
<dbReference type="PANTHER" id="PTHR45528">
    <property type="entry name" value="SENSOR HISTIDINE KINASE CPXA"/>
    <property type="match status" value="1"/>
</dbReference>
<evidence type="ECO:0000259" key="16">
    <source>
        <dbReference type="PROSITE" id="PS50885"/>
    </source>
</evidence>
<dbReference type="CDD" id="cd06225">
    <property type="entry name" value="HAMP"/>
    <property type="match status" value="1"/>
</dbReference>
<keyword evidence="12" id="KW-0902">Two-component regulatory system</keyword>
<evidence type="ECO:0000256" key="2">
    <source>
        <dbReference type="ARBA" id="ARBA00004651"/>
    </source>
</evidence>
<dbReference type="InterPro" id="IPR036890">
    <property type="entry name" value="HATPase_C_sf"/>
</dbReference>
<evidence type="ECO:0000256" key="1">
    <source>
        <dbReference type="ARBA" id="ARBA00000085"/>
    </source>
</evidence>
<evidence type="ECO:0000256" key="3">
    <source>
        <dbReference type="ARBA" id="ARBA00012438"/>
    </source>
</evidence>
<dbReference type="Pfam" id="PF02518">
    <property type="entry name" value="HATPase_c"/>
    <property type="match status" value="1"/>
</dbReference>
<dbReference type="InterPro" id="IPR036097">
    <property type="entry name" value="HisK_dim/P_sf"/>
</dbReference>
<dbReference type="KEGG" id="cchl:FPL14_18215"/>
<feature type="transmembrane region" description="Helical" evidence="14">
    <location>
        <begin position="173"/>
        <end position="196"/>
    </location>
</feature>
<dbReference type="PROSITE" id="PS50885">
    <property type="entry name" value="HAMP"/>
    <property type="match status" value="1"/>
</dbReference>
<keyword evidence="6" id="KW-0808">Transferase</keyword>
<dbReference type="InterPro" id="IPR004358">
    <property type="entry name" value="Sig_transdc_His_kin-like_C"/>
</dbReference>
<dbReference type="CDD" id="cd00075">
    <property type="entry name" value="HATPase"/>
    <property type="match status" value="1"/>
</dbReference>
<keyword evidence="11 14" id="KW-1133">Transmembrane helix</keyword>